<dbReference type="InParanoid" id="D7DS63"/>
<protein>
    <submittedName>
        <fullName evidence="2">Uncharacterized protein</fullName>
    </submittedName>
</protein>
<dbReference type="KEGG" id="mvo:Mvol_0313"/>
<keyword evidence="1" id="KW-1133">Transmembrane helix</keyword>
<name>D7DS63_METV3</name>
<organism evidence="2 3">
    <name type="scientific">Methanococcus voltae (strain ATCC BAA-1334 / A3)</name>
    <dbReference type="NCBI Taxonomy" id="456320"/>
    <lineage>
        <taxon>Archaea</taxon>
        <taxon>Methanobacteriati</taxon>
        <taxon>Methanobacteriota</taxon>
        <taxon>Methanomada group</taxon>
        <taxon>Methanococci</taxon>
        <taxon>Methanococcales</taxon>
        <taxon>Methanococcaceae</taxon>
        <taxon>Methanococcus</taxon>
    </lineage>
</organism>
<keyword evidence="1" id="KW-0812">Transmembrane</keyword>
<reference evidence="2 3" key="1">
    <citation type="submission" date="2010-05" db="EMBL/GenBank/DDBJ databases">
        <title>Complete sequence of Methanococcus voltae A3.</title>
        <authorList>
            <consortium name="US DOE Joint Genome Institute"/>
            <person name="Lucas S."/>
            <person name="Copeland A."/>
            <person name="Lapidus A."/>
            <person name="Cheng J.-F."/>
            <person name="Bruce D."/>
            <person name="Goodwin L."/>
            <person name="Pitluck S."/>
            <person name="Lowry S."/>
            <person name="Clum A."/>
            <person name="Land M."/>
            <person name="Hauser L."/>
            <person name="Kyrpides N."/>
            <person name="Mikhailova N."/>
            <person name="Whitman W.B."/>
            <person name="Woyke T."/>
        </authorList>
    </citation>
    <scope>NUCLEOTIDE SEQUENCE [LARGE SCALE GENOMIC DNA]</scope>
    <source>
        <strain evidence="3">ATCC BAA-1334 / A3</strain>
    </source>
</reference>
<evidence type="ECO:0000313" key="2">
    <source>
        <dbReference type="EMBL" id="ADI35973.1"/>
    </source>
</evidence>
<dbReference type="EMBL" id="CP002057">
    <property type="protein sequence ID" value="ADI35973.1"/>
    <property type="molecule type" value="Genomic_DNA"/>
</dbReference>
<proteinExistence type="predicted"/>
<evidence type="ECO:0000313" key="3">
    <source>
        <dbReference type="Proteomes" id="UP000007722"/>
    </source>
</evidence>
<dbReference type="AlphaFoldDB" id="D7DS63"/>
<dbReference type="HOGENOM" id="CLU_1387614_0_0_2"/>
<keyword evidence="3" id="KW-1185">Reference proteome</keyword>
<feature type="transmembrane region" description="Helical" evidence="1">
    <location>
        <begin position="152"/>
        <end position="170"/>
    </location>
</feature>
<gene>
    <name evidence="2" type="ordered locus">Mvol_0313</name>
</gene>
<accession>D7DS63</accession>
<dbReference type="Proteomes" id="UP000007722">
    <property type="component" value="Chromosome"/>
</dbReference>
<dbReference type="OrthoDB" id="379982at2157"/>
<dbReference type="eggNOG" id="arCOG03264">
    <property type="taxonomic scope" value="Archaea"/>
</dbReference>
<sequence>MKKGLIHLAILMILTVIISPISAHNITLNSNVDEFTIYDNQTDLGIYNDSNVINLNGTKNLTFIKLNYTNITKLLNINETMVINLTFVPVEIINDTNNTENNSNDDLNQTINNNTLNDTNNTNLDNRTIILVNLDDNDDIRAQLETLINDNLGIVVVGGMAFIIVGICLIGDKRKKKPTFDNKGFGNSNNNYSKKW</sequence>
<dbReference type="STRING" id="456320.Mvol_0313"/>
<evidence type="ECO:0000256" key="1">
    <source>
        <dbReference type="SAM" id="Phobius"/>
    </source>
</evidence>
<keyword evidence="1" id="KW-0472">Membrane</keyword>